<keyword evidence="3" id="KW-1185">Reference proteome</keyword>
<evidence type="ECO:0000313" key="2">
    <source>
        <dbReference type="EMBL" id="SMO75442.1"/>
    </source>
</evidence>
<dbReference type="AlphaFoldDB" id="A0A521DV44"/>
<evidence type="ECO:0000256" key="1">
    <source>
        <dbReference type="SAM" id="SignalP"/>
    </source>
</evidence>
<evidence type="ECO:0000313" key="3">
    <source>
        <dbReference type="Proteomes" id="UP000317557"/>
    </source>
</evidence>
<accession>A0A521DV44</accession>
<dbReference type="EMBL" id="FXTP01000009">
    <property type="protein sequence ID" value="SMO75442.1"/>
    <property type="molecule type" value="Genomic_DNA"/>
</dbReference>
<feature type="chain" id="PRO_5022093090" evidence="1">
    <location>
        <begin position="24"/>
        <end position="127"/>
    </location>
</feature>
<proteinExistence type="predicted"/>
<dbReference type="Proteomes" id="UP000317557">
    <property type="component" value="Unassembled WGS sequence"/>
</dbReference>
<sequence length="127" mass="14103">MKNLRSILTVWLILFSAGQSLHAASISFASLAEVQATIQPTDAADDSDSYPPTAIILNGSSSAEVIFAHSNQMPRSVSETTSEQDEETALKADSCFRKQLNQQLGYTQLIERHFTSKELLYPFHHFL</sequence>
<organism evidence="2 3">
    <name type="scientific">Gracilimonas mengyeensis</name>
    <dbReference type="NCBI Taxonomy" id="1302730"/>
    <lineage>
        <taxon>Bacteria</taxon>
        <taxon>Pseudomonadati</taxon>
        <taxon>Balneolota</taxon>
        <taxon>Balneolia</taxon>
        <taxon>Balneolales</taxon>
        <taxon>Balneolaceae</taxon>
        <taxon>Gracilimonas</taxon>
    </lineage>
</organism>
<protein>
    <submittedName>
        <fullName evidence="2">Uncharacterized protein</fullName>
    </submittedName>
</protein>
<name>A0A521DV44_9BACT</name>
<keyword evidence="1" id="KW-0732">Signal</keyword>
<gene>
    <name evidence="2" type="ORF">SAMN06265219_109127</name>
</gene>
<dbReference type="RefSeq" id="WP_142454762.1">
    <property type="nucleotide sequence ID" value="NZ_FXTP01000009.1"/>
</dbReference>
<reference evidence="2 3" key="1">
    <citation type="submission" date="2017-05" db="EMBL/GenBank/DDBJ databases">
        <authorList>
            <person name="Varghese N."/>
            <person name="Submissions S."/>
        </authorList>
    </citation>
    <scope>NUCLEOTIDE SEQUENCE [LARGE SCALE GENOMIC DNA]</scope>
    <source>
        <strain evidence="2 3">DSM 21985</strain>
    </source>
</reference>
<feature type="signal peptide" evidence="1">
    <location>
        <begin position="1"/>
        <end position="23"/>
    </location>
</feature>